<gene>
    <name evidence="2" type="primary">AUGUSTUS-3.0.2_05344</name>
    <name evidence="2" type="ORF">TcasGA2_TC005344</name>
</gene>
<reference evidence="2 3" key="2">
    <citation type="journal article" date="2010" name="Nucleic Acids Res.">
        <title>BeetleBase in 2010: revisions to provide comprehensive genomic information for Tribolium castaneum.</title>
        <authorList>
            <person name="Kim H.S."/>
            <person name="Murphy T."/>
            <person name="Xia J."/>
            <person name="Caragea D."/>
            <person name="Park Y."/>
            <person name="Beeman R.W."/>
            <person name="Lorenzen M.D."/>
            <person name="Butcher S."/>
            <person name="Manak J.R."/>
            <person name="Brown S.J."/>
        </authorList>
    </citation>
    <scope>GENOME REANNOTATION</scope>
    <source>
        <strain evidence="2 3">Georgia GA2</strain>
    </source>
</reference>
<dbReference type="EMBL" id="KQ971363">
    <property type="protein sequence ID" value="EFA07786.2"/>
    <property type="molecule type" value="Genomic_DNA"/>
</dbReference>
<sequence length="378" mass="42705">MPTKPKTGHKEPLELEVGTVSEEIEVPVASEVVFRKIWKIKRFHKTIAKRDLVDSPVFRCSVNGMATFWNISVRFWKGPNGKKITNPLVVCLNLTGCETEETGQARVRFQFGVWDASIKHWECCPISSVVLNLQNTKDLLSVGYKSLGILDRHLDSSKDVSIMLKLQIIQSDEEVHSLSQDMARLLLKSEDKDTLIECAKEDESPVIKVHSWIIMARSSKLALQLQKFQDEKTPNIKYKLDLSDFQHSLVTELVRYIYTDKVDNADTHANKLLPLSTRYQLPGLTALCERTLLESLTPSNVANILLLADQCRCENLRKAALHYCENSEEIKESVHIGKTLAWRVMEMVNPDLFLEACESFGSSSSNLDSPGTPGSWSD</sequence>
<keyword evidence="3" id="KW-1185">Reference proteome</keyword>
<dbReference type="GO" id="GO:0005737">
    <property type="term" value="C:cytoplasm"/>
    <property type="evidence" value="ECO:0000318"/>
    <property type="project" value="GO_Central"/>
</dbReference>
<dbReference type="GO" id="GO:0005634">
    <property type="term" value="C:nucleus"/>
    <property type="evidence" value="ECO:0000318"/>
    <property type="project" value="GO_Central"/>
</dbReference>
<evidence type="ECO:0000313" key="3">
    <source>
        <dbReference type="Proteomes" id="UP000007266"/>
    </source>
</evidence>
<protein>
    <submittedName>
        <fullName evidence="2">TD and POZ domain-containing protein 3-like Protein</fullName>
    </submittedName>
</protein>
<organism evidence="2 3">
    <name type="scientific">Tribolium castaneum</name>
    <name type="common">Red flour beetle</name>
    <dbReference type="NCBI Taxonomy" id="7070"/>
    <lineage>
        <taxon>Eukaryota</taxon>
        <taxon>Metazoa</taxon>
        <taxon>Ecdysozoa</taxon>
        <taxon>Arthropoda</taxon>
        <taxon>Hexapoda</taxon>
        <taxon>Insecta</taxon>
        <taxon>Pterygota</taxon>
        <taxon>Neoptera</taxon>
        <taxon>Endopterygota</taxon>
        <taxon>Coleoptera</taxon>
        <taxon>Polyphaga</taxon>
        <taxon>Cucujiformia</taxon>
        <taxon>Tenebrionidae</taxon>
        <taxon>Tenebrionidae incertae sedis</taxon>
        <taxon>Tribolium</taxon>
    </lineage>
</organism>
<proteinExistence type="predicted"/>
<evidence type="ECO:0000313" key="2">
    <source>
        <dbReference type="EMBL" id="EFA07786.2"/>
    </source>
</evidence>
<dbReference type="AlphaFoldDB" id="D6WUV9"/>
<dbReference type="CDD" id="cd14733">
    <property type="entry name" value="BACK"/>
    <property type="match status" value="1"/>
</dbReference>
<reference evidence="2 3" key="1">
    <citation type="journal article" date="2008" name="Nature">
        <title>The genome of the model beetle and pest Tribolium castaneum.</title>
        <authorList>
            <consortium name="Tribolium Genome Sequencing Consortium"/>
            <person name="Richards S."/>
            <person name="Gibbs R.A."/>
            <person name="Weinstock G.M."/>
            <person name="Brown S.J."/>
            <person name="Denell R."/>
            <person name="Beeman R.W."/>
            <person name="Gibbs R."/>
            <person name="Beeman R.W."/>
            <person name="Brown S.J."/>
            <person name="Bucher G."/>
            <person name="Friedrich M."/>
            <person name="Grimmelikhuijzen C.J."/>
            <person name="Klingler M."/>
            <person name="Lorenzen M."/>
            <person name="Richards S."/>
            <person name="Roth S."/>
            <person name="Schroder R."/>
            <person name="Tautz D."/>
            <person name="Zdobnov E.M."/>
            <person name="Muzny D."/>
            <person name="Gibbs R.A."/>
            <person name="Weinstock G.M."/>
            <person name="Attaway T."/>
            <person name="Bell S."/>
            <person name="Buhay C.J."/>
            <person name="Chandrabose M.N."/>
            <person name="Chavez D."/>
            <person name="Clerk-Blankenburg K.P."/>
            <person name="Cree A."/>
            <person name="Dao M."/>
            <person name="Davis C."/>
            <person name="Chacko J."/>
            <person name="Dinh H."/>
            <person name="Dugan-Rocha S."/>
            <person name="Fowler G."/>
            <person name="Garner T.T."/>
            <person name="Garnes J."/>
            <person name="Gnirke A."/>
            <person name="Hawes A."/>
            <person name="Hernandez J."/>
            <person name="Hines S."/>
            <person name="Holder M."/>
            <person name="Hume J."/>
            <person name="Jhangiani S.N."/>
            <person name="Joshi V."/>
            <person name="Khan Z.M."/>
            <person name="Jackson L."/>
            <person name="Kovar C."/>
            <person name="Kowis A."/>
            <person name="Lee S."/>
            <person name="Lewis L.R."/>
            <person name="Margolis J."/>
            <person name="Morgan M."/>
            <person name="Nazareth L.V."/>
            <person name="Nguyen N."/>
            <person name="Okwuonu G."/>
            <person name="Parker D."/>
            <person name="Richards S."/>
            <person name="Ruiz S.J."/>
            <person name="Santibanez J."/>
            <person name="Savard J."/>
            <person name="Scherer S.E."/>
            <person name="Schneider B."/>
            <person name="Sodergren E."/>
            <person name="Tautz D."/>
            <person name="Vattahil S."/>
            <person name="Villasana D."/>
            <person name="White C.S."/>
            <person name="Wright R."/>
            <person name="Park Y."/>
            <person name="Beeman R.W."/>
            <person name="Lord J."/>
            <person name="Oppert B."/>
            <person name="Lorenzen M."/>
            <person name="Brown S."/>
            <person name="Wang L."/>
            <person name="Savard J."/>
            <person name="Tautz D."/>
            <person name="Richards S."/>
            <person name="Weinstock G."/>
            <person name="Gibbs R.A."/>
            <person name="Liu Y."/>
            <person name="Worley K."/>
            <person name="Weinstock G."/>
            <person name="Elsik C.G."/>
            <person name="Reese J.T."/>
            <person name="Elhaik E."/>
            <person name="Landan G."/>
            <person name="Graur D."/>
            <person name="Arensburger P."/>
            <person name="Atkinson P."/>
            <person name="Beeman R.W."/>
            <person name="Beidler J."/>
            <person name="Brown S.J."/>
            <person name="Demuth J.P."/>
            <person name="Drury D.W."/>
            <person name="Du Y.Z."/>
            <person name="Fujiwara H."/>
            <person name="Lorenzen M."/>
            <person name="Maselli V."/>
            <person name="Osanai M."/>
            <person name="Park Y."/>
            <person name="Robertson H.M."/>
            <person name="Tu Z."/>
            <person name="Wang J.J."/>
            <person name="Wang S."/>
            <person name="Richards S."/>
            <person name="Song H."/>
            <person name="Zhang L."/>
            <person name="Sodergren E."/>
            <person name="Werner D."/>
            <person name="Stanke M."/>
            <person name="Morgenstern B."/>
            <person name="Solovyev V."/>
            <person name="Kosarev P."/>
            <person name="Brown G."/>
            <person name="Chen H.C."/>
            <person name="Ermolaeva O."/>
            <person name="Hlavina W."/>
            <person name="Kapustin Y."/>
            <person name="Kiryutin B."/>
            <person name="Kitts P."/>
            <person name="Maglott D."/>
            <person name="Pruitt K."/>
            <person name="Sapojnikov V."/>
            <person name="Souvorov A."/>
            <person name="Mackey A.J."/>
            <person name="Waterhouse R.M."/>
            <person name="Wyder S."/>
            <person name="Zdobnov E.M."/>
            <person name="Zdobnov E.M."/>
            <person name="Wyder S."/>
            <person name="Kriventseva E.V."/>
            <person name="Kadowaki T."/>
            <person name="Bork P."/>
            <person name="Aranda M."/>
            <person name="Bao R."/>
            <person name="Beermann A."/>
            <person name="Berns N."/>
            <person name="Bolognesi R."/>
            <person name="Bonneton F."/>
            <person name="Bopp D."/>
            <person name="Brown S.J."/>
            <person name="Bucher G."/>
            <person name="Butts T."/>
            <person name="Chaumot A."/>
            <person name="Denell R.E."/>
            <person name="Ferrier D.E."/>
            <person name="Friedrich M."/>
            <person name="Gordon C.M."/>
            <person name="Jindra M."/>
            <person name="Klingler M."/>
            <person name="Lan Q."/>
            <person name="Lattorff H.M."/>
            <person name="Laudet V."/>
            <person name="von Levetsow C."/>
            <person name="Liu Z."/>
            <person name="Lutz R."/>
            <person name="Lynch J.A."/>
            <person name="da Fonseca R.N."/>
            <person name="Posnien N."/>
            <person name="Reuter R."/>
            <person name="Roth S."/>
            <person name="Savard J."/>
            <person name="Schinko J.B."/>
            <person name="Schmitt C."/>
            <person name="Schoppmeier M."/>
            <person name="Schroder R."/>
            <person name="Shippy T.D."/>
            <person name="Simonnet F."/>
            <person name="Marques-Souza H."/>
            <person name="Tautz D."/>
            <person name="Tomoyasu Y."/>
            <person name="Trauner J."/>
            <person name="Van der Zee M."/>
            <person name="Vervoort M."/>
            <person name="Wittkopp N."/>
            <person name="Wimmer E.A."/>
            <person name="Yang X."/>
            <person name="Jones A.K."/>
            <person name="Sattelle D.B."/>
            <person name="Ebert P.R."/>
            <person name="Nelson D."/>
            <person name="Scott J.G."/>
            <person name="Beeman R.W."/>
            <person name="Muthukrishnan S."/>
            <person name="Kramer K.J."/>
            <person name="Arakane Y."/>
            <person name="Beeman R.W."/>
            <person name="Zhu Q."/>
            <person name="Hogenkamp D."/>
            <person name="Dixit R."/>
            <person name="Oppert B."/>
            <person name="Jiang H."/>
            <person name="Zou Z."/>
            <person name="Marshall J."/>
            <person name="Elpidina E."/>
            <person name="Vinokurov K."/>
            <person name="Oppert C."/>
            <person name="Zou Z."/>
            <person name="Evans J."/>
            <person name="Lu Z."/>
            <person name="Zhao P."/>
            <person name="Sumathipala N."/>
            <person name="Altincicek B."/>
            <person name="Vilcinskas A."/>
            <person name="Williams M."/>
            <person name="Hultmark D."/>
            <person name="Hetru C."/>
            <person name="Jiang H."/>
            <person name="Grimmelikhuijzen C.J."/>
            <person name="Hauser F."/>
            <person name="Cazzamali G."/>
            <person name="Williamson M."/>
            <person name="Park Y."/>
            <person name="Li B."/>
            <person name="Tanaka Y."/>
            <person name="Predel R."/>
            <person name="Neupert S."/>
            <person name="Schachtner J."/>
            <person name="Verleyen P."/>
            <person name="Raible F."/>
            <person name="Bork P."/>
            <person name="Friedrich M."/>
            <person name="Walden K.K."/>
            <person name="Robertson H.M."/>
            <person name="Angeli S."/>
            <person name="Foret S."/>
            <person name="Bucher G."/>
            <person name="Schuetz S."/>
            <person name="Maleszka R."/>
            <person name="Wimmer E.A."/>
            <person name="Beeman R.W."/>
            <person name="Lorenzen M."/>
            <person name="Tomoyasu Y."/>
            <person name="Miller S.C."/>
            <person name="Grossmann D."/>
            <person name="Bucher G."/>
        </authorList>
    </citation>
    <scope>NUCLEOTIDE SEQUENCE [LARGE SCALE GENOMIC DNA]</scope>
    <source>
        <strain evidence="2 3">Georgia GA2</strain>
    </source>
</reference>
<evidence type="ECO:0000259" key="1">
    <source>
        <dbReference type="SMART" id="SM00225"/>
    </source>
</evidence>
<dbReference type="Gene3D" id="1.25.40.420">
    <property type="match status" value="1"/>
</dbReference>
<dbReference type="InterPro" id="IPR000210">
    <property type="entry name" value="BTB/POZ_dom"/>
</dbReference>
<accession>D6WUV9</accession>
<dbReference type="InParanoid" id="D6WUV9"/>
<name>D6WUV9_TRICA</name>
<feature type="domain" description="BTB" evidence="1">
    <location>
        <begin position="192"/>
        <end position="296"/>
    </location>
</feature>
<dbReference type="Gene3D" id="3.30.710.10">
    <property type="entry name" value="Potassium Channel Kv1.1, Chain A"/>
    <property type="match status" value="1"/>
</dbReference>
<dbReference type="Proteomes" id="UP000007266">
    <property type="component" value="Linkage group 8"/>
</dbReference>
<dbReference type="GO" id="GO:0031625">
    <property type="term" value="F:ubiquitin protein ligase binding"/>
    <property type="evidence" value="ECO:0000318"/>
    <property type="project" value="GO_Central"/>
</dbReference>
<dbReference type="Pfam" id="PF00651">
    <property type="entry name" value="BTB"/>
    <property type="match status" value="1"/>
</dbReference>
<dbReference type="eggNOG" id="KOG1987">
    <property type="taxonomic scope" value="Eukaryota"/>
</dbReference>
<dbReference type="SUPFAM" id="SSF54695">
    <property type="entry name" value="POZ domain"/>
    <property type="match status" value="1"/>
</dbReference>
<dbReference type="SMART" id="SM00225">
    <property type="entry name" value="BTB"/>
    <property type="match status" value="1"/>
</dbReference>
<dbReference type="GO" id="GO:0030162">
    <property type="term" value="P:regulation of proteolysis"/>
    <property type="evidence" value="ECO:0000318"/>
    <property type="project" value="GO_Central"/>
</dbReference>
<dbReference type="STRING" id="7070.D6WUV9"/>
<dbReference type="OMA" id="YCHVSRT"/>
<dbReference type="GO" id="GO:0043161">
    <property type="term" value="P:proteasome-mediated ubiquitin-dependent protein catabolic process"/>
    <property type="evidence" value="ECO:0000318"/>
    <property type="project" value="GO_Central"/>
</dbReference>
<dbReference type="InterPro" id="IPR011333">
    <property type="entry name" value="SKP1/BTB/POZ_sf"/>
</dbReference>
<dbReference type="HOGENOM" id="CLU_726099_0_0_1"/>
<dbReference type="PANTHER" id="PTHR24413">
    <property type="entry name" value="SPECKLE-TYPE POZ PROTEIN"/>
    <property type="match status" value="1"/>
</dbReference>